<dbReference type="SUPFAM" id="SSF46785">
    <property type="entry name" value="Winged helix' DNA-binding domain"/>
    <property type="match status" value="1"/>
</dbReference>
<dbReference type="InterPro" id="IPR046335">
    <property type="entry name" value="LacI/GalR-like_sensor"/>
</dbReference>
<dbReference type="EMBL" id="JAMZFW010000010">
    <property type="protein sequence ID" value="MCP1102460.1"/>
    <property type="molecule type" value="Genomic_DNA"/>
</dbReference>
<evidence type="ECO:0000256" key="2">
    <source>
        <dbReference type="ARBA" id="ARBA00023125"/>
    </source>
</evidence>
<dbReference type="InterPro" id="IPR036388">
    <property type="entry name" value="WH-like_DNA-bd_sf"/>
</dbReference>
<keyword evidence="1" id="KW-0805">Transcription regulation</keyword>
<evidence type="ECO:0000313" key="5">
    <source>
        <dbReference type="EMBL" id="MCP1102460.1"/>
    </source>
</evidence>
<protein>
    <submittedName>
        <fullName evidence="5">GntR family transcriptional regulator</fullName>
    </submittedName>
</protein>
<dbReference type="PROSITE" id="PS50949">
    <property type="entry name" value="HTH_GNTR"/>
    <property type="match status" value="1"/>
</dbReference>
<dbReference type="RefSeq" id="WP_262066242.1">
    <property type="nucleotide sequence ID" value="NZ_JAMXOD010000010.1"/>
</dbReference>
<reference evidence="5 6" key="1">
    <citation type="journal article" date="2022" name="Genome Biol. Evol.">
        <title>Host diet, physiology and behaviors set the stage for Lachnospiraceae cladogenesis.</title>
        <authorList>
            <person name="Vera-Ponce De Leon A."/>
            <person name="Schneider M."/>
            <person name="Jahnes B.C."/>
            <person name="Sadowski V."/>
            <person name="Camuy-Velez L.A."/>
            <person name="Duan J."/>
            <person name="Sabree Z.L."/>
        </authorList>
    </citation>
    <scope>NUCLEOTIDE SEQUENCE [LARGE SCALE GENOMIC DNA]</scope>
    <source>
        <strain evidence="5 6">PAL113</strain>
    </source>
</reference>
<dbReference type="Pfam" id="PF00392">
    <property type="entry name" value="GntR"/>
    <property type="match status" value="1"/>
</dbReference>
<dbReference type="InterPro" id="IPR033532">
    <property type="entry name" value="AraR_ligand_bind_dom"/>
</dbReference>
<dbReference type="Gene3D" id="1.10.10.10">
    <property type="entry name" value="Winged helix-like DNA-binding domain superfamily/Winged helix DNA-binding domain"/>
    <property type="match status" value="1"/>
</dbReference>
<dbReference type="Proteomes" id="UP001523566">
    <property type="component" value="Unassembled WGS sequence"/>
</dbReference>
<gene>
    <name evidence="5" type="ORF">NK125_08550</name>
</gene>
<name>A0ABT1E9G2_9FIRM</name>
<evidence type="ECO:0000256" key="3">
    <source>
        <dbReference type="ARBA" id="ARBA00023163"/>
    </source>
</evidence>
<dbReference type="CDD" id="cd07377">
    <property type="entry name" value="WHTH_GntR"/>
    <property type="match status" value="1"/>
</dbReference>
<dbReference type="InterPro" id="IPR036390">
    <property type="entry name" value="WH_DNA-bd_sf"/>
</dbReference>
<keyword evidence="6" id="KW-1185">Reference proteome</keyword>
<dbReference type="Gene3D" id="3.40.50.2300">
    <property type="match status" value="2"/>
</dbReference>
<comment type="caution">
    <text evidence="5">The sequence shown here is derived from an EMBL/GenBank/DDBJ whole genome shotgun (WGS) entry which is preliminary data.</text>
</comment>
<dbReference type="SMART" id="SM00345">
    <property type="entry name" value="HTH_GNTR"/>
    <property type="match status" value="1"/>
</dbReference>
<keyword evidence="3" id="KW-0804">Transcription</keyword>
<organism evidence="5 6">
    <name type="scientific">Aequitasia blattaphilus</name>
    <dbReference type="NCBI Taxonomy" id="2949332"/>
    <lineage>
        <taxon>Bacteria</taxon>
        <taxon>Bacillati</taxon>
        <taxon>Bacillota</taxon>
        <taxon>Clostridia</taxon>
        <taxon>Lachnospirales</taxon>
        <taxon>Lachnospiraceae</taxon>
        <taxon>Aequitasia</taxon>
    </lineage>
</organism>
<dbReference type="Pfam" id="PF13377">
    <property type="entry name" value="Peripla_BP_3"/>
    <property type="match status" value="1"/>
</dbReference>
<keyword evidence="2" id="KW-0238">DNA-binding</keyword>
<feature type="domain" description="HTH gntR-type" evidence="4">
    <location>
        <begin position="4"/>
        <end position="72"/>
    </location>
</feature>
<dbReference type="InterPro" id="IPR028082">
    <property type="entry name" value="Peripla_BP_I"/>
</dbReference>
<proteinExistence type="predicted"/>
<dbReference type="PANTHER" id="PTHR30146:SF150">
    <property type="entry name" value="ARABINOSE METABOLISM TRANSCRIPTIONAL REPRESSOR"/>
    <property type="match status" value="1"/>
</dbReference>
<accession>A0ABT1E9G2</accession>
<dbReference type="SUPFAM" id="SSF53822">
    <property type="entry name" value="Periplasmic binding protein-like I"/>
    <property type="match status" value="1"/>
</dbReference>
<evidence type="ECO:0000259" key="4">
    <source>
        <dbReference type="PROSITE" id="PS50949"/>
    </source>
</evidence>
<evidence type="ECO:0000313" key="6">
    <source>
        <dbReference type="Proteomes" id="UP001523566"/>
    </source>
</evidence>
<evidence type="ECO:0000256" key="1">
    <source>
        <dbReference type="ARBA" id="ARBA00023015"/>
    </source>
</evidence>
<dbReference type="PANTHER" id="PTHR30146">
    <property type="entry name" value="LACI-RELATED TRANSCRIPTIONAL REPRESSOR"/>
    <property type="match status" value="1"/>
</dbReference>
<dbReference type="InterPro" id="IPR000524">
    <property type="entry name" value="Tscrpt_reg_HTH_GntR"/>
</dbReference>
<sequence length="362" mass="40544">MGKKPKYVEIVDWIRSQIDSGELKHGDRIASENELMSKFQVSRQTVRHALSVLVGQQTLEKKQGSGTYVSLPEMQGTNQRIRTKRIGVVTTYVNDYIFSPIIQSIEEVLSETDYTMHLSFTYNSITKEREILEGFCETMNVDGIIAEPTKSNLPNPNIPLFKELQDKGIPILQLNSYYNNLDAPHVSVNDKMTAKIVTEYLIHQGHKNIAGIFKSDDGQGGRRYLGYMEALMEAGISVKDSRISWIDTEDLRGGLDGLIQAFKRSEGCSACVCYNDEVAEKILNLCQMYNVSVPEEISVVGIDNSNSAKYTLPPLTSANNPVKDVGKYAAQGILQMIEGEKIDSVELDSEIVERESVKRMEI</sequence>
<dbReference type="CDD" id="cd01541">
    <property type="entry name" value="PBP1_AraR"/>
    <property type="match status" value="1"/>
</dbReference>